<evidence type="ECO:0000313" key="3">
    <source>
        <dbReference type="Proteomes" id="UP001604336"/>
    </source>
</evidence>
<keyword evidence="1" id="KW-1133">Transmembrane helix</keyword>
<keyword evidence="1" id="KW-0812">Transmembrane</keyword>
<sequence length="115" mass="12746">MGICCFEWFFHYCKLFLNFCGGFLKIICRLWAFGCLAASPVLVLLVSGALNSKAEGRKSAGALTEKFLDSAFQPRGKSDAVSVFVQFFNSYLAISSVPPRHLSDLTSQFILLVCY</sequence>
<evidence type="ECO:0000256" key="1">
    <source>
        <dbReference type="SAM" id="Phobius"/>
    </source>
</evidence>
<feature type="transmembrane region" description="Helical" evidence="1">
    <location>
        <begin position="30"/>
        <end position="50"/>
    </location>
</feature>
<accession>A0ABD1PG05</accession>
<gene>
    <name evidence="2" type="ORF">Adt_45384</name>
</gene>
<reference evidence="3" key="1">
    <citation type="submission" date="2024-07" db="EMBL/GenBank/DDBJ databases">
        <title>Two chromosome-level genome assemblies of Korean endemic species Abeliophyllum distichum and Forsythia ovata (Oleaceae).</title>
        <authorList>
            <person name="Jang H."/>
        </authorList>
    </citation>
    <scope>NUCLEOTIDE SEQUENCE [LARGE SCALE GENOMIC DNA]</scope>
</reference>
<organism evidence="2 3">
    <name type="scientific">Abeliophyllum distichum</name>
    <dbReference type="NCBI Taxonomy" id="126358"/>
    <lineage>
        <taxon>Eukaryota</taxon>
        <taxon>Viridiplantae</taxon>
        <taxon>Streptophyta</taxon>
        <taxon>Embryophyta</taxon>
        <taxon>Tracheophyta</taxon>
        <taxon>Spermatophyta</taxon>
        <taxon>Magnoliopsida</taxon>
        <taxon>eudicotyledons</taxon>
        <taxon>Gunneridae</taxon>
        <taxon>Pentapetalae</taxon>
        <taxon>asterids</taxon>
        <taxon>lamiids</taxon>
        <taxon>Lamiales</taxon>
        <taxon>Oleaceae</taxon>
        <taxon>Forsythieae</taxon>
        <taxon>Abeliophyllum</taxon>
    </lineage>
</organism>
<name>A0ABD1PG05_9LAMI</name>
<evidence type="ECO:0000313" key="2">
    <source>
        <dbReference type="EMBL" id="KAL2461964.1"/>
    </source>
</evidence>
<protein>
    <submittedName>
        <fullName evidence="2">Uncharacterized protein</fullName>
    </submittedName>
</protein>
<dbReference type="AlphaFoldDB" id="A0ABD1PG05"/>
<dbReference type="EMBL" id="JBFOLK010000014">
    <property type="protein sequence ID" value="KAL2461964.1"/>
    <property type="molecule type" value="Genomic_DNA"/>
</dbReference>
<proteinExistence type="predicted"/>
<dbReference type="Proteomes" id="UP001604336">
    <property type="component" value="Unassembled WGS sequence"/>
</dbReference>
<keyword evidence="3" id="KW-1185">Reference proteome</keyword>
<keyword evidence="1" id="KW-0472">Membrane</keyword>
<comment type="caution">
    <text evidence="2">The sequence shown here is derived from an EMBL/GenBank/DDBJ whole genome shotgun (WGS) entry which is preliminary data.</text>
</comment>